<sequence length="288" mass="31874">MNWWKKLTLSSVGMLFLVLGEGMRECRRFRVTHYTPGASEKNPGSPAERRIVFLSDLHNQVYGSRNDILLEEIRKQEPGLILIGGDMLIGKKNTSPAHALELIRRLPEIAPVYYALGNHEQRLKNCVEKYGDVMHYYRKELTAAGVHFLENESAHVSLSGRELRITGLALPLGSYEKKHTPVTAGKIEKLAGPSDGTCYQILLAHNPGYVAAYKEWGADLVLCGHLHGGVMRIPGWRGVVTPQASLFPKYSGEMTVEGDTAVVVSKGLGTHTVNLRVFNPAEVVVIHL</sequence>
<dbReference type="EMBL" id="RHJS01000002">
    <property type="protein sequence ID" value="RRK31571.1"/>
    <property type="molecule type" value="Genomic_DNA"/>
</dbReference>
<dbReference type="InterPro" id="IPR004843">
    <property type="entry name" value="Calcineurin-like_PHP"/>
</dbReference>
<accession>A0A3R8LEB9</accession>
<gene>
    <name evidence="2" type="ORF">EBB54_09510</name>
</gene>
<dbReference type="PANTHER" id="PTHR31302:SF0">
    <property type="entry name" value="TRANSMEMBRANE PROTEIN WITH METALLOPHOSPHOESTERASE DOMAIN"/>
    <property type="match status" value="1"/>
</dbReference>
<dbReference type="InterPro" id="IPR029052">
    <property type="entry name" value="Metallo-depent_PP-like"/>
</dbReference>
<dbReference type="Pfam" id="PF00149">
    <property type="entry name" value="Metallophos"/>
    <property type="match status" value="1"/>
</dbReference>
<feature type="domain" description="Calcineurin-like phosphoesterase" evidence="1">
    <location>
        <begin position="50"/>
        <end position="228"/>
    </location>
</feature>
<dbReference type="RefSeq" id="WP_125127213.1">
    <property type="nucleotide sequence ID" value="NZ_RHJS01000002.1"/>
</dbReference>
<dbReference type="InterPro" id="IPR051158">
    <property type="entry name" value="Metallophosphoesterase_sf"/>
</dbReference>
<name>A0A3R8LEB9_9FIRM</name>
<comment type="caution">
    <text evidence="2">The sequence shown here is derived from an EMBL/GenBank/DDBJ whole genome shotgun (WGS) entry which is preliminary data.</text>
</comment>
<dbReference type="GO" id="GO:0016787">
    <property type="term" value="F:hydrolase activity"/>
    <property type="evidence" value="ECO:0007669"/>
    <property type="project" value="InterPro"/>
</dbReference>
<dbReference type="Gene3D" id="3.60.21.10">
    <property type="match status" value="1"/>
</dbReference>
<dbReference type="Proteomes" id="UP000274920">
    <property type="component" value="Unassembled WGS sequence"/>
</dbReference>
<evidence type="ECO:0000259" key="1">
    <source>
        <dbReference type="Pfam" id="PF00149"/>
    </source>
</evidence>
<proteinExistence type="predicted"/>
<keyword evidence="3" id="KW-1185">Reference proteome</keyword>
<dbReference type="AlphaFoldDB" id="A0A3R8LEB9"/>
<organism evidence="2 3">
    <name type="scientific">Schaedlerella arabinosiphila</name>
    <dbReference type="NCBI Taxonomy" id="2044587"/>
    <lineage>
        <taxon>Bacteria</taxon>
        <taxon>Bacillati</taxon>
        <taxon>Bacillota</taxon>
        <taxon>Clostridia</taxon>
        <taxon>Lachnospirales</taxon>
        <taxon>Lachnospiraceae</taxon>
        <taxon>Schaedlerella</taxon>
    </lineage>
</organism>
<reference evidence="2" key="1">
    <citation type="submission" date="2018-10" db="EMBL/GenBank/DDBJ databases">
        <title>Schaedlerella arabinophila gen. nov. sp. nov., isolated from the mouse intestinal tract and comparative analysis with the genome of the closely related altered Schaedler flora strain ASF502.</title>
        <authorList>
            <person name="Miyake S."/>
            <person name="Soh M."/>
            <person name="Seedorf H."/>
        </authorList>
    </citation>
    <scope>NUCLEOTIDE SEQUENCE [LARGE SCALE GENOMIC DNA]</scope>
    <source>
        <strain evidence="2">DSM 106076</strain>
    </source>
</reference>
<protein>
    <submittedName>
        <fullName evidence="2">Metallophosphoesterase</fullName>
    </submittedName>
</protein>
<dbReference type="SUPFAM" id="SSF56300">
    <property type="entry name" value="Metallo-dependent phosphatases"/>
    <property type="match status" value="1"/>
</dbReference>
<dbReference type="PANTHER" id="PTHR31302">
    <property type="entry name" value="TRANSMEMBRANE PROTEIN WITH METALLOPHOSPHOESTERASE DOMAIN-RELATED"/>
    <property type="match status" value="1"/>
</dbReference>
<evidence type="ECO:0000313" key="3">
    <source>
        <dbReference type="Proteomes" id="UP000274920"/>
    </source>
</evidence>
<evidence type="ECO:0000313" key="2">
    <source>
        <dbReference type="EMBL" id="RRK31571.1"/>
    </source>
</evidence>